<dbReference type="EMBL" id="CAFBLH010000011">
    <property type="protein sequence ID" value="CAB4862467.1"/>
    <property type="molecule type" value="Genomic_DNA"/>
</dbReference>
<proteinExistence type="predicted"/>
<dbReference type="AlphaFoldDB" id="A0A6J7CV98"/>
<organism evidence="1">
    <name type="scientific">freshwater metagenome</name>
    <dbReference type="NCBI Taxonomy" id="449393"/>
    <lineage>
        <taxon>unclassified sequences</taxon>
        <taxon>metagenomes</taxon>
        <taxon>ecological metagenomes</taxon>
    </lineage>
</organism>
<evidence type="ECO:0000313" key="1">
    <source>
        <dbReference type="EMBL" id="CAB4862467.1"/>
    </source>
</evidence>
<sequence>MKRKFISLIVIIACGNISPVNAANLTEKIIYNKKTAVTFTIVDSLTLNPNGCKDVYIKYTIDKSIFYPNAYVMFGLYSKDNNEAQAIYVEPGNGKGAQGKDAWAGEKEMVFCGKAKNYVNEYGDKVVAPAFPKGKYTFVARLTVLKPKLITTPSKEIVFTVK</sequence>
<name>A0A6J7CV98_9ZZZZ</name>
<protein>
    <submittedName>
        <fullName evidence="1">Unannotated protein</fullName>
    </submittedName>
</protein>
<accession>A0A6J7CV98</accession>
<gene>
    <name evidence="1" type="ORF">UFOPK3342_00502</name>
</gene>
<reference evidence="1" key="1">
    <citation type="submission" date="2020-05" db="EMBL/GenBank/DDBJ databases">
        <authorList>
            <person name="Chiriac C."/>
            <person name="Salcher M."/>
            <person name="Ghai R."/>
            <person name="Kavagutti S V."/>
        </authorList>
    </citation>
    <scope>NUCLEOTIDE SEQUENCE</scope>
</reference>